<evidence type="ECO:0000256" key="2">
    <source>
        <dbReference type="ARBA" id="ARBA00022630"/>
    </source>
</evidence>
<keyword evidence="7" id="KW-1185">Reference proteome</keyword>
<dbReference type="Proteomes" id="UP001629246">
    <property type="component" value="Unassembled WGS sequence"/>
</dbReference>
<feature type="domain" description="Flavin reductase like" evidence="5">
    <location>
        <begin position="135"/>
        <end position="289"/>
    </location>
</feature>
<accession>A0ABW9ACX1</accession>
<sequence>MKFLKRAVRIVSFCIGAKASCAVRGDTNRRVGIGQANAFSCLSNRSGSAALETRRRSTMKLAGEGLYPAGRFKYTRAERRRRLRCAEGPARALRLISDRAGFARTQRRLIHLKGISLEIDINALPAAEQYKLLSSTIVPRPIALVTTYSEEHGDNAAPFSLFNLMGEDPPVLVLGLQDKPGRAGLKDTTRNIRDTGQYVVHLVDEDLAQAMNICAVDFPSDTSEITEAGLTLTPSSVVKPKRIVEAPIAFECEKLGLLQINAHRNIAIGKVVRMHVRDGLLDPATNYIDTQKYRPIGRMFGRLYTRTRDHFEMIVPSPQEWIARKP</sequence>
<comment type="cofactor">
    <cofactor evidence="1">
        <name>FMN</name>
        <dbReference type="ChEBI" id="CHEBI:58210"/>
    </cofactor>
</comment>
<proteinExistence type="inferred from homology"/>
<dbReference type="Pfam" id="PF01613">
    <property type="entry name" value="Flavin_Reduct"/>
    <property type="match status" value="1"/>
</dbReference>
<dbReference type="RefSeq" id="WP_408159490.1">
    <property type="nucleotide sequence ID" value="NZ_JAQQFM010000008.1"/>
</dbReference>
<dbReference type="PANTHER" id="PTHR33798">
    <property type="entry name" value="FLAVOPROTEIN OXYGENASE"/>
    <property type="match status" value="1"/>
</dbReference>
<comment type="caution">
    <text evidence="6">The sequence shown here is derived from an EMBL/GenBank/DDBJ whole genome shotgun (WGS) entry which is preliminary data.</text>
</comment>
<dbReference type="SMART" id="SM00903">
    <property type="entry name" value="Flavin_Reduct"/>
    <property type="match status" value="1"/>
</dbReference>
<evidence type="ECO:0000259" key="5">
    <source>
        <dbReference type="SMART" id="SM00903"/>
    </source>
</evidence>
<organism evidence="6 7">
    <name type="scientific">Herbaspirillum lusitanum</name>
    <dbReference type="NCBI Taxonomy" id="213312"/>
    <lineage>
        <taxon>Bacteria</taxon>
        <taxon>Pseudomonadati</taxon>
        <taxon>Pseudomonadota</taxon>
        <taxon>Betaproteobacteria</taxon>
        <taxon>Burkholderiales</taxon>
        <taxon>Oxalobacteraceae</taxon>
        <taxon>Herbaspirillum</taxon>
    </lineage>
</organism>
<evidence type="ECO:0000313" key="7">
    <source>
        <dbReference type="Proteomes" id="UP001629246"/>
    </source>
</evidence>
<evidence type="ECO:0000313" key="6">
    <source>
        <dbReference type="EMBL" id="MFL9926281.1"/>
    </source>
</evidence>
<name>A0ABW9ACX1_9BURK</name>
<evidence type="ECO:0000256" key="4">
    <source>
        <dbReference type="ARBA" id="ARBA00038054"/>
    </source>
</evidence>
<dbReference type="InterPro" id="IPR002563">
    <property type="entry name" value="Flavin_Rdtase-like_dom"/>
</dbReference>
<reference evidence="6 7" key="1">
    <citation type="journal article" date="2024" name="Chem. Sci.">
        <title>Discovery of megapolipeptins by genome mining of a Burkholderiales bacteria collection.</title>
        <authorList>
            <person name="Paulo B.S."/>
            <person name="Recchia M.J.J."/>
            <person name="Lee S."/>
            <person name="Fergusson C.H."/>
            <person name="Romanowski S.B."/>
            <person name="Hernandez A."/>
            <person name="Krull N."/>
            <person name="Liu D.Y."/>
            <person name="Cavanagh H."/>
            <person name="Bos A."/>
            <person name="Gray C.A."/>
            <person name="Murphy B.T."/>
            <person name="Linington R.G."/>
            <person name="Eustaquio A.S."/>
        </authorList>
    </citation>
    <scope>NUCLEOTIDE SEQUENCE [LARGE SCALE GENOMIC DNA]</scope>
    <source>
        <strain evidence="6 7">RL21-008-BIB-A</strain>
    </source>
</reference>
<dbReference type="SUPFAM" id="SSF50475">
    <property type="entry name" value="FMN-binding split barrel"/>
    <property type="match status" value="1"/>
</dbReference>
<comment type="similarity">
    <text evidence="4">Belongs to the flavoredoxin family.</text>
</comment>
<keyword evidence="3" id="KW-0288">FMN</keyword>
<dbReference type="Gene3D" id="2.30.110.10">
    <property type="entry name" value="Electron Transport, Fmn-binding Protein, Chain A"/>
    <property type="match status" value="1"/>
</dbReference>
<gene>
    <name evidence="6" type="ORF">PQR62_18545</name>
</gene>
<protein>
    <submittedName>
        <fullName evidence="6">Flavin reductase family protein</fullName>
    </submittedName>
</protein>
<evidence type="ECO:0000256" key="3">
    <source>
        <dbReference type="ARBA" id="ARBA00022643"/>
    </source>
</evidence>
<dbReference type="PANTHER" id="PTHR33798:SF5">
    <property type="entry name" value="FLAVIN REDUCTASE LIKE DOMAIN-CONTAINING PROTEIN"/>
    <property type="match status" value="1"/>
</dbReference>
<dbReference type="EMBL" id="JAQQFM010000008">
    <property type="protein sequence ID" value="MFL9926281.1"/>
    <property type="molecule type" value="Genomic_DNA"/>
</dbReference>
<keyword evidence="2" id="KW-0285">Flavoprotein</keyword>
<dbReference type="InterPro" id="IPR012349">
    <property type="entry name" value="Split_barrel_FMN-bd"/>
</dbReference>
<evidence type="ECO:0000256" key="1">
    <source>
        <dbReference type="ARBA" id="ARBA00001917"/>
    </source>
</evidence>